<dbReference type="EMBL" id="JAEPDI010000012">
    <property type="protein sequence ID" value="MCG7940170.1"/>
    <property type="molecule type" value="Genomic_DNA"/>
</dbReference>
<sequence length="62" mass="7140">MQHNLCASAVSLVHDKDDKNRIQPIGLPLTHPIRDIALLAPEQKFEDLAEWKNLPMSRPWKI</sequence>
<comment type="caution">
    <text evidence="1">The sequence shown here is derived from an EMBL/GenBank/DDBJ whole genome shotgun (WGS) entry which is preliminary data.</text>
</comment>
<reference evidence="1" key="1">
    <citation type="journal article" date="2021" name="Proc. Natl. Acad. Sci. U.S.A.">
        <title>Global biogeography of chemosynthetic symbionts reveals both localized and globally distributed symbiont groups. .</title>
        <authorList>
            <person name="Osvatic J.T."/>
            <person name="Wilkins L.G.E."/>
            <person name="Leibrecht L."/>
            <person name="Leray M."/>
            <person name="Zauner S."/>
            <person name="Polzin J."/>
            <person name="Camacho Y."/>
            <person name="Gros O."/>
            <person name="van Gils J.A."/>
            <person name="Eisen J.A."/>
            <person name="Petersen J.M."/>
            <person name="Yuen B."/>
        </authorList>
    </citation>
    <scope>NUCLEOTIDE SEQUENCE</scope>
    <source>
        <strain evidence="1">MAGL173</strain>
    </source>
</reference>
<dbReference type="AlphaFoldDB" id="A0A9E4K7H9"/>
<protein>
    <submittedName>
        <fullName evidence="1">Uncharacterized protein</fullName>
    </submittedName>
</protein>
<dbReference type="Proteomes" id="UP000886687">
    <property type="component" value="Unassembled WGS sequence"/>
</dbReference>
<name>A0A9E4K7H9_9GAMM</name>
<evidence type="ECO:0000313" key="1">
    <source>
        <dbReference type="EMBL" id="MCG7940170.1"/>
    </source>
</evidence>
<proteinExistence type="predicted"/>
<gene>
    <name evidence="1" type="ORF">JAZ04_15130</name>
</gene>
<accession>A0A9E4K7H9</accession>
<organism evidence="1 2">
    <name type="scientific">Candidatus Thiodiazotropha lotti</name>
    <dbReference type="NCBI Taxonomy" id="2792787"/>
    <lineage>
        <taxon>Bacteria</taxon>
        <taxon>Pseudomonadati</taxon>
        <taxon>Pseudomonadota</taxon>
        <taxon>Gammaproteobacteria</taxon>
        <taxon>Chromatiales</taxon>
        <taxon>Sedimenticolaceae</taxon>
        <taxon>Candidatus Thiodiazotropha</taxon>
    </lineage>
</organism>
<evidence type="ECO:0000313" key="2">
    <source>
        <dbReference type="Proteomes" id="UP000886687"/>
    </source>
</evidence>